<feature type="region of interest" description="Disordered" evidence="1">
    <location>
        <begin position="37"/>
        <end position="57"/>
    </location>
</feature>
<protein>
    <submittedName>
        <fullName evidence="2">Uncharacterized protein</fullName>
    </submittedName>
</protein>
<sequence>MSKHIESHQRFPRRPLSPLRPVLPLHFASYCSFSQSGSCESRHTEPPSPSDYAHRRSPISNTLVVEKGENKTAAGFRCKSGTMLKRHVPPTNHVFGPPSDMGSYSHRPEKFCAAGPGAELVYRRALFFSSYLCILRAGEGRRTA</sequence>
<organism evidence="2 3">
    <name type="scientific">Ophiocordyceps polyrhachis-furcata BCC 54312</name>
    <dbReference type="NCBI Taxonomy" id="1330021"/>
    <lineage>
        <taxon>Eukaryota</taxon>
        <taxon>Fungi</taxon>
        <taxon>Dikarya</taxon>
        <taxon>Ascomycota</taxon>
        <taxon>Pezizomycotina</taxon>
        <taxon>Sordariomycetes</taxon>
        <taxon>Hypocreomycetidae</taxon>
        <taxon>Hypocreales</taxon>
        <taxon>Ophiocordycipitaceae</taxon>
        <taxon>Ophiocordyceps</taxon>
    </lineage>
</organism>
<name>A0A367L5R2_9HYPO</name>
<evidence type="ECO:0000256" key="1">
    <source>
        <dbReference type="SAM" id="MobiDB-lite"/>
    </source>
</evidence>
<dbReference type="EMBL" id="LKCN02000014">
    <property type="protein sequence ID" value="RCI09738.1"/>
    <property type="molecule type" value="Genomic_DNA"/>
</dbReference>
<reference evidence="2 3" key="1">
    <citation type="journal article" date="2015" name="BMC Genomics">
        <title>Insights from the genome of Ophiocordyceps polyrhachis-furcata to pathogenicity and host specificity in insect fungi.</title>
        <authorList>
            <person name="Wichadakul D."/>
            <person name="Kobmoo N."/>
            <person name="Ingsriswang S."/>
            <person name="Tangphatsornruang S."/>
            <person name="Chantasingh D."/>
            <person name="Luangsa-ard J.J."/>
            <person name="Eurwilaichitr L."/>
        </authorList>
    </citation>
    <scope>NUCLEOTIDE SEQUENCE [LARGE SCALE GENOMIC DNA]</scope>
    <source>
        <strain evidence="2 3">BCC 54312</strain>
    </source>
</reference>
<gene>
    <name evidence="2" type="ORF">L249_4077</name>
</gene>
<keyword evidence="3" id="KW-1185">Reference proteome</keyword>
<proteinExistence type="predicted"/>
<comment type="caution">
    <text evidence="2">The sequence shown here is derived from an EMBL/GenBank/DDBJ whole genome shotgun (WGS) entry which is preliminary data.</text>
</comment>
<dbReference type="Proteomes" id="UP000253664">
    <property type="component" value="Unassembled WGS sequence"/>
</dbReference>
<evidence type="ECO:0000313" key="2">
    <source>
        <dbReference type="EMBL" id="RCI09738.1"/>
    </source>
</evidence>
<accession>A0A367L5R2</accession>
<dbReference type="AlphaFoldDB" id="A0A367L5R2"/>
<evidence type="ECO:0000313" key="3">
    <source>
        <dbReference type="Proteomes" id="UP000253664"/>
    </source>
</evidence>